<accession>A0ABY4BBK4</accession>
<reference evidence="1 2" key="1">
    <citation type="submission" date="2022-03" db="EMBL/GenBank/DDBJ databases">
        <title>Hymenobactersp. isolated from the air.</title>
        <authorList>
            <person name="Won M."/>
            <person name="Kwon S.-W."/>
        </authorList>
    </citation>
    <scope>NUCLEOTIDE SEQUENCE [LARGE SCALE GENOMIC DNA]</scope>
    <source>
        <strain evidence="1 2">KACC 22596</strain>
        <plasmid evidence="1 2">unnamed1</plasmid>
    </source>
</reference>
<evidence type="ECO:0000313" key="2">
    <source>
        <dbReference type="Proteomes" id="UP000831390"/>
    </source>
</evidence>
<organism evidence="1 2">
    <name type="scientific">Hymenobacter monticola</name>
    <dbReference type="NCBI Taxonomy" id="1705399"/>
    <lineage>
        <taxon>Bacteria</taxon>
        <taxon>Pseudomonadati</taxon>
        <taxon>Bacteroidota</taxon>
        <taxon>Cytophagia</taxon>
        <taxon>Cytophagales</taxon>
        <taxon>Hymenobacteraceae</taxon>
        <taxon>Hymenobacter</taxon>
    </lineage>
</organism>
<dbReference type="SUPFAM" id="SSF158702">
    <property type="entry name" value="Sec63 N-terminal domain-like"/>
    <property type="match status" value="1"/>
</dbReference>
<keyword evidence="1" id="KW-0614">Plasmid</keyword>
<evidence type="ECO:0000313" key="1">
    <source>
        <dbReference type="EMBL" id="UOE36450.1"/>
    </source>
</evidence>
<dbReference type="EMBL" id="CP094535">
    <property type="protein sequence ID" value="UOE36450.1"/>
    <property type="molecule type" value="Genomic_DNA"/>
</dbReference>
<keyword evidence="2" id="KW-1185">Reference proteome</keyword>
<geneLocation type="plasmid" evidence="1 2">
    <name>unnamed1</name>
</geneLocation>
<gene>
    <name evidence="1" type="ORF">MTP16_23465</name>
</gene>
<protein>
    <submittedName>
        <fullName evidence="1">Uncharacterized protein</fullName>
    </submittedName>
</protein>
<dbReference type="Proteomes" id="UP000831390">
    <property type="component" value="Plasmid unnamed1"/>
</dbReference>
<proteinExistence type="predicted"/>
<dbReference type="RefSeq" id="WP_243520328.1">
    <property type="nucleotide sequence ID" value="NZ_CP094535.1"/>
</dbReference>
<sequence>MPGHAALIVAAWLEGVPMEDLEQTYTNSPFVPVSYGDVRRIVDATRFHLRSVVPIVQALHPALLLEDEALDELTTRLEVGLPVAALSLLAVPTLTRGEVLLLHRQSITQTDIV</sequence>
<dbReference type="Gene3D" id="1.10.3380.20">
    <property type="match status" value="1"/>
</dbReference>
<name>A0ABY4BBK4_9BACT</name>